<dbReference type="AlphaFoldDB" id="A0A2T7G1T5"/>
<feature type="domain" description="Hedgehog/Intein (Hint)" evidence="1">
    <location>
        <begin position="145"/>
        <end position="280"/>
    </location>
</feature>
<gene>
    <name evidence="2" type="ORF">DC363_00320</name>
</gene>
<dbReference type="EMBL" id="QCYG01000001">
    <property type="protein sequence ID" value="PVA08360.1"/>
    <property type="molecule type" value="Genomic_DNA"/>
</dbReference>
<comment type="caution">
    <text evidence="2">The sequence shown here is derived from an EMBL/GenBank/DDBJ whole genome shotgun (WGS) entry which is preliminary data.</text>
</comment>
<sequence length="330" mass="35668">MPDVARTSISVYASAAFVVSDGVAEGDAVSFMDELVLDDVYQLSETARRRALTYEKGDGSGFVVADDTEIGTPGNLLFLDCTITLMGRDGTTYEALILVEVEGEEAAEIYLMPLAALSPDDAYQLVGADRDTAAAKFGEVACVRFARGTHITLASGAQVPIEELQIGDRVLTRDAGPQAIRWIGETTLRAVGDFAPVVITEGALFNTRDLLLSPDHRLFIYQREDRLGAGRPEVLVKVRHLINGATVYQRDGGFVDYYQLLFDDHQIIYAEGIAAETLLVDSRTRAALPADATQGDLRDHAAAPHHAFEVAESLANRPDVVSLLKHASSS</sequence>
<dbReference type="CDD" id="cd00081">
    <property type="entry name" value="Hint"/>
    <property type="match status" value="1"/>
</dbReference>
<accession>A0A2T7G1T5</accession>
<keyword evidence="3" id="KW-1185">Reference proteome</keyword>
<evidence type="ECO:0000259" key="1">
    <source>
        <dbReference type="Pfam" id="PF13403"/>
    </source>
</evidence>
<organism evidence="2 3">
    <name type="scientific">Thalassorhabdomicrobium marinisediminis</name>
    <dbReference type="NCBI Taxonomy" id="2170577"/>
    <lineage>
        <taxon>Bacteria</taxon>
        <taxon>Pseudomonadati</taxon>
        <taxon>Pseudomonadota</taxon>
        <taxon>Alphaproteobacteria</taxon>
        <taxon>Rhodobacterales</taxon>
        <taxon>Paracoccaceae</taxon>
        <taxon>Thalassorhabdomicrobium</taxon>
    </lineage>
</organism>
<dbReference type="Gene3D" id="2.170.16.10">
    <property type="entry name" value="Hedgehog/Intein (Hint) domain"/>
    <property type="match status" value="1"/>
</dbReference>
<dbReference type="InterPro" id="IPR036844">
    <property type="entry name" value="Hint_dom_sf"/>
</dbReference>
<proteinExistence type="predicted"/>
<protein>
    <recommendedName>
        <fullName evidence="1">Hedgehog/Intein (Hint) domain-containing protein</fullName>
    </recommendedName>
</protein>
<dbReference type="RefSeq" id="WP_108639515.1">
    <property type="nucleotide sequence ID" value="NZ_QCYG01000001.1"/>
</dbReference>
<evidence type="ECO:0000313" key="2">
    <source>
        <dbReference type="EMBL" id="PVA08360.1"/>
    </source>
</evidence>
<dbReference type="Pfam" id="PF13403">
    <property type="entry name" value="Hint_2"/>
    <property type="match status" value="1"/>
</dbReference>
<evidence type="ECO:0000313" key="3">
    <source>
        <dbReference type="Proteomes" id="UP000244817"/>
    </source>
</evidence>
<name>A0A2T7G1T5_9RHOB</name>
<reference evidence="2 3" key="1">
    <citation type="submission" date="2018-04" db="EMBL/GenBank/DDBJ databases">
        <title>Pelagivirga bohaiensis gen. nov., sp. nov., a bacterium isolated from the Bohai Sea.</title>
        <authorList>
            <person name="Ji X."/>
        </authorList>
    </citation>
    <scope>NUCLEOTIDE SEQUENCE [LARGE SCALE GENOMIC DNA]</scope>
    <source>
        <strain evidence="2 3">BH-SD16</strain>
    </source>
</reference>
<dbReference type="SUPFAM" id="SSF51294">
    <property type="entry name" value="Hedgehog/intein (Hint) domain"/>
    <property type="match status" value="1"/>
</dbReference>
<dbReference type="InterPro" id="IPR028992">
    <property type="entry name" value="Hedgehog/Intein_dom"/>
</dbReference>
<dbReference type="Proteomes" id="UP000244817">
    <property type="component" value="Unassembled WGS sequence"/>
</dbReference>
<dbReference type="OrthoDB" id="6305173at2"/>